<dbReference type="InterPro" id="IPR000477">
    <property type="entry name" value="RT_dom"/>
</dbReference>
<sequence>MGCVTCMTEEDKQKCLRDSIWTKTSDTPGAYSIRFSALDSNRCQLNIDQSLDEHTVDRLIHKLPSGKAAGRDKIANDAIKMVRPQLLKFLTCFFRACLKLCHIPRLFRHANTVILPKSSKESYDPPKSWRPITLLSAVSKLLEKIAAERLKKAAIESRLLPNTQYGAPGRSTTHAVQDILGVVYKSWSGKQTRKFKRASLRKLNKVTMMGLDISAAFDRVDPDKLLQVLADHAIPDWYLHFTHSFLSDRVTNLQLPRSLSDLFYIYIGIPQGSPLSPLLFLVFAAPLLGEINKNPSIGVKVYAFAYVDDTYLVAVSSSYEKNCRGLEIVHEGIMKWTTSAGVKFSPPKYNLMHFKCQNDTGPDCRLLPNNQGLKDNPNWLRVDVEVLGVVIDHQLTWEAHITDVVAKVEKSLNCLRGVIGTVWGMILWRPGSSSWARFARPSPTPVVLDPTSGESVRVLEKELNIESLRVFLYRNMISSRAKSLEIKRGPHSFVQGVQMPNKWENLKPTGYQLLDQEAQWVCKSAAKGILTKNKGNVEKLLKVWENPARRKAVTNQRARQDACKRSAEIWDQYRRERSVRHAERHRPLAIEGSWGMQSLLLYACMTRAQSTMLLQCRTEFIGLNHFLNRIHAKCPLPGSPDLTSPESFELVPATCSCGHAKQTVFHMFIECPDLKGARRRLEDKLETVDFRRLLTVQGTVAADWAITYFKLSQFEAPRADSHFSEGEGGD</sequence>
<gene>
    <name evidence="4" type="ORF">FTOL_03620</name>
</gene>
<evidence type="ECO:0000313" key="5">
    <source>
        <dbReference type="Proteomes" id="UP001187734"/>
    </source>
</evidence>
<keyword evidence="2" id="KW-0496">Mitochondrion</keyword>
<name>A0AAE8SFF9_9HYPO</name>
<evidence type="ECO:0000256" key="2">
    <source>
        <dbReference type="ARBA" id="ARBA00023128"/>
    </source>
</evidence>
<dbReference type="AlphaFoldDB" id="A0AAE8SFF9"/>
<reference evidence="4" key="1">
    <citation type="submission" date="2018-03" db="EMBL/GenBank/DDBJ databases">
        <authorList>
            <person name="Guldener U."/>
        </authorList>
    </citation>
    <scope>NUCLEOTIDE SEQUENCE</scope>
</reference>
<dbReference type="Pfam" id="PF00078">
    <property type="entry name" value="RVT_1"/>
    <property type="match status" value="1"/>
</dbReference>
<dbReference type="CDD" id="cd01650">
    <property type="entry name" value="RT_nLTR_like"/>
    <property type="match status" value="1"/>
</dbReference>
<evidence type="ECO:0000256" key="1">
    <source>
        <dbReference type="ARBA" id="ARBA00004173"/>
    </source>
</evidence>
<feature type="domain" description="Reverse transcriptase" evidence="3">
    <location>
        <begin position="96"/>
        <end position="384"/>
    </location>
</feature>
<comment type="caution">
    <text evidence="4">The sequence shown here is derived from an EMBL/GenBank/DDBJ whole genome shotgun (WGS) entry which is preliminary data.</text>
</comment>
<evidence type="ECO:0000259" key="3">
    <source>
        <dbReference type="PROSITE" id="PS50878"/>
    </source>
</evidence>
<dbReference type="SUPFAM" id="SSF56672">
    <property type="entry name" value="DNA/RNA polymerases"/>
    <property type="match status" value="1"/>
</dbReference>
<proteinExistence type="predicted"/>
<dbReference type="InterPro" id="IPR043502">
    <property type="entry name" value="DNA/RNA_pol_sf"/>
</dbReference>
<dbReference type="EMBL" id="ONZP01000107">
    <property type="protein sequence ID" value="SPJ73890.1"/>
    <property type="molecule type" value="Genomic_DNA"/>
</dbReference>
<organism evidence="4 5">
    <name type="scientific">Fusarium torulosum</name>
    <dbReference type="NCBI Taxonomy" id="33205"/>
    <lineage>
        <taxon>Eukaryota</taxon>
        <taxon>Fungi</taxon>
        <taxon>Dikarya</taxon>
        <taxon>Ascomycota</taxon>
        <taxon>Pezizomycotina</taxon>
        <taxon>Sordariomycetes</taxon>
        <taxon>Hypocreomycetidae</taxon>
        <taxon>Hypocreales</taxon>
        <taxon>Nectriaceae</taxon>
        <taxon>Fusarium</taxon>
    </lineage>
</organism>
<dbReference type="GO" id="GO:0005739">
    <property type="term" value="C:mitochondrion"/>
    <property type="evidence" value="ECO:0007669"/>
    <property type="project" value="UniProtKB-SubCell"/>
</dbReference>
<evidence type="ECO:0000313" key="4">
    <source>
        <dbReference type="EMBL" id="SPJ73890.1"/>
    </source>
</evidence>
<comment type="subcellular location">
    <subcellularLocation>
        <location evidence="1">Mitochondrion</location>
    </subcellularLocation>
</comment>
<dbReference type="Proteomes" id="UP001187734">
    <property type="component" value="Unassembled WGS sequence"/>
</dbReference>
<keyword evidence="5" id="KW-1185">Reference proteome</keyword>
<protein>
    <recommendedName>
        <fullName evidence="3">Reverse transcriptase domain-containing protein</fullName>
    </recommendedName>
</protein>
<dbReference type="PANTHER" id="PTHR33481:SF1">
    <property type="entry name" value="ENDONUCLEASE_EXONUCLEASE_PHOSPHATASE DOMAIN-CONTAINING PROTEIN-RELATED"/>
    <property type="match status" value="1"/>
</dbReference>
<dbReference type="PANTHER" id="PTHR33481">
    <property type="entry name" value="REVERSE TRANSCRIPTASE"/>
    <property type="match status" value="1"/>
</dbReference>
<accession>A0AAE8SFF9</accession>
<dbReference type="PROSITE" id="PS50878">
    <property type="entry name" value="RT_POL"/>
    <property type="match status" value="1"/>
</dbReference>